<dbReference type="AlphaFoldDB" id="A0A7I7KZN9"/>
<name>A0A7I7KZN9_9MYCO</name>
<protein>
    <submittedName>
        <fullName evidence="2">Uncharacterized protein</fullName>
    </submittedName>
</protein>
<evidence type="ECO:0000313" key="2">
    <source>
        <dbReference type="EMBL" id="BBX47236.1"/>
    </source>
</evidence>
<gene>
    <name evidence="2" type="ORF">MCOO_32510</name>
</gene>
<keyword evidence="1" id="KW-0812">Transmembrane</keyword>
<accession>A0A7I7KZN9</accession>
<keyword evidence="1" id="KW-1133">Transmembrane helix</keyword>
<proteinExistence type="predicted"/>
<feature type="transmembrane region" description="Helical" evidence="1">
    <location>
        <begin position="73"/>
        <end position="96"/>
    </location>
</feature>
<organism evidence="2 3">
    <name type="scientific">Mycobacterium cookii</name>
    <dbReference type="NCBI Taxonomy" id="1775"/>
    <lineage>
        <taxon>Bacteria</taxon>
        <taxon>Bacillati</taxon>
        <taxon>Actinomycetota</taxon>
        <taxon>Actinomycetes</taxon>
        <taxon>Mycobacteriales</taxon>
        <taxon>Mycobacteriaceae</taxon>
        <taxon>Mycobacterium</taxon>
    </lineage>
</organism>
<reference evidence="2 3" key="1">
    <citation type="journal article" date="2019" name="Emerg. Microbes Infect.">
        <title>Comprehensive subspecies identification of 175 nontuberculous mycobacteria species based on 7547 genomic profiles.</title>
        <authorList>
            <person name="Matsumoto Y."/>
            <person name="Kinjo T."/>
            <person name="Motooka D."/>
            <person name="Nabeya D."/>
            <person name="Jung N."/>
            <person name="Uechi K."/>
            <person name="Horii T."/>
            <person name="Iida T."/>
            <person name="Fujita J."/>
            <person name="Nakamura S."/>
        </authorList>
    </citation>
    <scope>NUCLEOTIDE SEQUENCE [LARGE SCALE GENOMIC DNA]</scope>
    <source>
        <strain evidence="2 3">JCM 12404</strain>
    </source>
</reference>
<sequence length="101" mass="11371">MRQPELTSLIGLRDSDGDRLLLLRVDRPDGTRGYMLRVGTGKVFLTAGDLKGLSSVIRYELVSANQFRLLGRLIWLLILCATVWFLTSEVTGPLFAYPWSN</sequence>
<evidence type="ECO:0000256" key="1">
    <source>
        <dbReference type="SAM" id="Phobius"/>
    </source>
</evidence>
<keyword evidence="3" id="KW-1185">Reference proteome</keyword>
<keyword evidence="1" id="KW-0472">Membrane</keyword>
<evidence type="ECO:0000313" key="3">
    <source>
        <dbReference type="Proteomes" id="UP000465866"/>
    </source>
</evidence>
<dbReference type="KEGG" id="mcoo:MCOO_32510"/>
<dbReference type="EMBL" id="AP022569">
    <property type="protein sequence ID" value="BBX47236.1"/>
    <property type="molecule type" value="Genomic_DNA"/>
</dbReference>
<dbReference type="Proteomes" id="UP000465866">
    <property type="component" value="Chromosome"/>
</dbReference>